<accession>A0A379LJY3</accession>
<evidence type="ECO:0000256" key="6">
    <source>
        <dbReference type="ARBA" id="ARBA00022777"/>
    </source>
</evidence>
<dbReference type="SUPFAM" id="SSF47384">
    <property type="entry name" value="Homodimeric domain of signal transducing histidine kinase"/>
    <property type="match status" value="1"/>
</dbReference>
<evidence type="ECO:0000313" key="12">
    <source>
        <dbReference type="Proteomes" id="UP000254123"/>
    </source>
</evidence>
<keyword evidence="3" id="KW-0597">Phosphoprotein</keyword>
<dbReference type="InterPro" id="IPR004358">
    <property type="entry name" value="Sig_transdc_His_kin-like_C"/>
</dbReference>
<evidence type="ECO:0000259" key="10">
    <source>
        <dbReference type="PROSITE" id="PS50109"/>
    </source>
</evidence>
<dbReference type="AlphaFoldDB" id="A0A379LJY3"/>
<reference evidence="11 12" key="1">
    <citation type="submission" date="2018-06" db="EMBL/GenBank/DDBJ databases">
        <authorList>
            <consortium name="Pathogen Informatics"/>
            <person name="Doyle S."/>
        </authorList>
    </citation>
    <scope>NUCLEOTIDE SEQUENCE [LARGE SCALE GENOMIC DNA]</scope>
    <source>
        <strain evidence="11 12">NCTC10526</strain>
    </source>
</reference>
<dbReference type="Pfam" id="PF02518">
    <property type="entry name" value="HATPase_c"/>
    <property type="match status" value="1"/>
</dbReference>
<dbReference type="PANTHER" id="PTHR43065:SF16">
    <property type="entry name" value="SENSORY HISTIDINE KINASE_PHOSPHATASE NTRB"/>
    <property type="match status" value="1"/>
</dbReference>
<proteinExistence type="predicted"/>
<keyword evidence="8" id="KW-0902">Two-component regulatory system</keyword>
<dbReference type="Gene3D" id="3.30.450.20">
    <property type="entry name" value="PAS domain"/>
    <property type="match status" value="1"/>
</dbReference>
<keyword evidence="5" id="KW-0547">Nucleotide-binding</keyword>
<evidence type="ECO:0000256" key="7">
    <source>
        <dbReference type="ARBA" id="ARBA00022840"/>
    </source>
</evidence>
<evidence type="ECO:0000256" key="9">
    <source>
        <dbReference type="SAM" id="MobiDB-lite"/>
    </source>
</evidence>
<comment type="catalytic activity">
    <reaction evidence="1">
        <text>ATP + protein L-histidine = ADP + protein N-phospho-L-histidine.</text>
        <dbReference type="EC" id="2.7.13.3"/>
    </reaction>
</comment>
<dbReference type="PROSITE" id="PS50109">
    <property type="entry name" value="HIS_KIN"/>
    <property type="match status" value="1"/>
</dbReference>
<dbReference type="InterPro" id="IPR005467">
    <property type="entry name" value="His_kinase_dom"/>
</dbReference>
<dbReference type="InterPro" id="IPR036890">
    <property type="entry name" value="HATPase_C_sf"/>
</dbReference>
<keyword evidence="4 11" id="KW-0808">Transferase</keyword>
<gene>
    <name evidence="11" type="primary">glnL</name>
    <name evidence="11" type="ORF">NCTC10526_00520</name>
</gene>
<evidence type="ECO:0000313" key="11">
    <source>
        <dbReference type="EMBL" id="SUD90197.1"/>
    </source>
</evidence>
<keyword evidence="7" id="KW-0067">ATP-binding</keyword>
<dbReference type="RefSeq" id="WP_037031804.1">
    <property type="nucleotide sequence ID" value="NZ_CAJHAQ010000001.1"/>
</dbReference>
<dbReference type="Pfam" id="PF00512">
    <property type="entry name" value="HisKA"/>
    <property type="match status" value="1"/>
</dbReference>
<dbReference type="Gene3D" id="3.30.565.10">
    <property type="entry name" value="Histidine kinase-like ATPase, C-terminal domain"/>
    <property type="match status" value="1"/>
</dbReference>
<dbReference type="Proteomes" id="UP000254123">
    <property type="component" value="Unassembled WGS sequence"/>
</dbReference>
<dbReference type="PRINTS" id="PR00344">
    <property type="entry name" value="BCTRLSENSOR"/>
</dbReference>
<keyword evidence="12" id="KW-1185">Reference proteome</keyword>
<dbReference type="GO" id="GO:0005524">
    <property type="term" value="F:ATP binding"/>
    <property type="evidence" value="ECO:0007669"/>
    <property type="project" value="UniProtKB-KW"/>
</dbReference>
<dbReference type="Gene3D" id="1.10.287.130">
    <property type="match status" value="1"/>
</dbReference>
<sequence length="417" mass="47355">MKQLQAVSLLQNLYTGVIWVTEDLTIQWVNSQTEQLLSVSKSRLEGLSILDLLMPTMSQTKVVAPDSHTPHSSNPSAESETQLSENKSCLQASRDKLEIQFHNAKEYLQPFIEYSRHIRGITQPLYVHYSVTPMIQQGKFYYLVEIWQGDRQSRLDKEQRLQEQHDVSREMLRSVAHEVKNPLAGIRGAAQLLIKQTQHSPDHTYDNENTVLVDAKKLTTYASIVISETDRLTKLIEQLLGSNQLPEWQEVNIHEPLEHILLLIQSQYPQVTIKRDYDLSLPEITADKNQLIQVFLNLANNACEALLEQDTALLAADYQPELTVVTRIEHQYTIGAQHHRQVIRVSIQDNGAGIADDLIERIFFPLVTGRANGTGLGLALVQEIIHRHEGTIEVSSQPGDTQFNVYLPLQISNLQSH</sequence>
<dbReference type="InterPro" id="IPR003594">
    <property type="entry name" value="HATPase_dom"/>
</dbReference>
<dbReference type="InterPro" id="IPR003661">
    <property type="entry name" value="HisK_dim/P_dom"/>
</dbReference>
<evidence type="ECO:0000256" key="3">
    <source>
        <dbReference type="ARBA" id="ARBA00022553"/>
    </source>
</evidence>
<organism evidence="11 12">
    <name type="scientific">Psychrobacter phenylpyruvicus</name>
    <dbReference type="NCBI Taxonomy" id="29432"/>
    <lineage>
        <taxon>Bacteria</taxon>
        <taxon>Pseudomonadati</taxon>
        <taxon>Pseudomonadota</taxon>
        <taxon>Gammaproteobacteria</taxon>
        <taxon>Moraxellales</taxon>
        <taxon>Moraxellaceae</taxon>
        <taxon>Psychrobacter</taxon>
    </lineage>
</organism>
<feature type="compositionally biased region" description="Polar residues" evidence="9">
    <location>
        <begin position="70"/>
        <end position="87"/>
    </location>
</feature>
<keyword evidence="6" id="KW-0418">Kinase</keyword>
<dbReference type="InterPro" id="IPR035965">
    <property type="entry name" value="PAS-like_dom_sf"/>
</dbReference>
<evidence type="ECO:0000256" key="1">
    <source>
        <dbReference type="ARBA" id="ARBA00000085"/>
    </source>
</evidence>
<evidence type="ECO:0000256" key="5">
    <source>
        <dbReference type="ARBA" id="ARBA00022741"/>
    </source>
</evidence>
<dbReference type="SMART" id="SM00388">
    <property type="entry name" value="HisKA"/>
    <property type="match status" value="1"/>
</dbReference>
<dbReference type="SUPFAM" id="SSF55785">
    <property type="entry name" value="PYP-like sensor domain (PAS domain)"/>
    <property type="match status" value="1"/>
</dbReference>
<dbReference type="STRING" id="1123034.GCA_000685805_01133"/>
<dbReference type="PANTHER" id="PTHR43065">
    <property type="entry name" value="SENSOR HISTIDINE KINASE"/>
    <property type="match status" value="1"/>
</dbReference>
<feature type="domain" description="Histidine kinase" evidence="10">
    <location>
        <begin position="174"/>
        <end position="411"/>
    </location>
</feature>
<evidence type="ECO:0000256" key="8">
    <source>
        <dbReference type="ARBA" id="ARBA00023012"/>
    </source>
</evidence>
<evidence type="ECO:0000256" key="4">
    <source>
        <dbReference type="ARBA" id="ARBA00022679"/>
    </source>
</evidence>
<dbReference type="SMART" id="SM00387">
    <property type="entry name" value="HATPase_c"/>
    <property type="match status" value="1"/>
</dbReference>
<protein>
    <recommendedName>
        <fullName evidence="2">histidine kinase</fullName>
        <ecNumber evidence="2">2.7.13.3</ecNumber>
    </recommendedName>
</protein>
<dbReference type="SUPFAM" id="SSF55874">
    <property type="entry name" value="ATPase domain of HSP90 chaperone/DNA topoisomerase II/histidine kinase"/>
    <property type="match status" value="1"/>
</dbReference>
<dbReference type="EC" id="2.7.13.3" evidence="2"/>
<name>A0A379LJY3_9GAMM</name>
<dbReference type="GO" id="GO:0000155">
    <property type="term" value="F:phosphorelay sensor kinase activity"/>
    <property type="evidence" value="ECO:0007669"/>
    <property type="project" value="InterPro"/>
</dbReference>
<dbReference type="InterPro" id="IPR036097">
    <property type="entry name" value="HisK_dim/P_sf"/>
</dbReference>
<feature type="region of interest" description="Disordered" evidence="9">
    <location>
        <begin position="62"/>
        <end position="87"/>
    </location>
</feature>
<dbReference type="EMBL" id="UGVC01000001">
    <property type="protein sequence ID" value="SUD90197.1"/>
    <property type="molecule type" value="Genomic_DNA"/>
</dbReference>
<dbReference type="CDD" id="cd00082">
    <property type="entry name" value="HisKA"/>
    <property type="match status" value="1"/>
</dbReference>
<evidence type="ECO:0000256" key="2">
    <source>
        <dbReference type="ARBA" id="ARBA00012438"/>
    </source>
</evidence>